<dbReference type="PANTHER" id="PTHR13211:SF0">
    <property type="entry name" value="TELOMERASE CAJAL BODY PROTEIN 1"/>
    <property type="match status" value="1"/>
</dbReference>
<comment type="similarity">
    <text evidence="1">Belongs to the TCAB1 family.</text>
</comment>
<protein>
    <recommendedName>
        <fullName evidence="2">WD repeat-containing protein 79</fullName>
    </recommendedName>
</protein>
<evidence type="ECO:0000256" key="2">
    <source>
        <dbReference type="ARBA" id="ARBA00041558"/>
    </source>
</evidence>
<dbReference type="AlphaFoldDB" id="A0ABD6EII4"/>
<evidence type="ECO:0000256" key="1">
    <source>
        <dbReference type="ARBA" id="ARBA00038279"/>
    </source>
</evidence>
<organism evidence="3 4">
    <name type="scientific">Gnathostoma spinigerum</name>
    <dbReference type="NCBI Taxonomy" id="75299"/>
    <lineage>
        <taxon>Eukaryota</taxon>
        <taxon>Metazoa</taxon>
        <taxon>Ecdysozoa</taxon>
        <taxon>Nematoda</taxon>
        <taxon>Chromadorea</taxon>
        <taxon>Rhabditida</taxon>
        <taxon>Spirurina</taxon>
        <taxon>Gnathostomatomorpha</taxon>
        <taxon>Gnathostomatoidea</taxon>
        <taxon>Gnathostomatidae</taxon>
        <taxon>Gnathostoma</taxon>
    </lineage>
</organism>
<dbReference type="Proteomes" id="UP001608902">
    <property type="component" value="Unassembled WGS sequence"/>
</dbReference>
<dbReference type="InterPro" id="IPR051150">
    <property type="entry name" value="SWT21/TCAB1_mRNA_Telomere"/>
</dbReference>
<dbReference type="InterPro" id="IPR001680">
    <property type="entry name" value="WD40_rpt"/>
</dbReference>
<keyword evidence="4" id="KW-1185">Reference proteome</keyword>
<dbReference type="InterPro" id="IPR015943">
    <property type="entry name" value="WD40/YVTN_repeat-like_dom_sf"/>
</dbReference>
<dbReference type="Pfam" id="PF00400">
    <property type="entry name" value="WD40"/>
    <property type="match status" value="3"/>
</dbReference>
<reference evidence="3 4" key="1">
    <citation type="submission" date="2024-08" db="EMBL/GenBank/DDBJ databases">
        <title>Gnathostoma spinigerum genome.</title>
        <authorList>
            <person name="Gonzalez-Bertolin B."/>
            <person name="Monzon S."/>
            <person name="Zaballos A."/>
            <person name="Jimenez P."/>
            <person name="Dekumyoy P."/>
            <person name="Varona S."/>
            <person name="Cuesta I."/>
            <person name="Sumanam S."/>
            <person name="Adisakwattana P."/>
            <person name="Gasser R.B."/>
            <person name="Hernandez-Gonzalez A."/>
            <person name="Young N.D."/>
            <person name="Perteguer M.J."/>
        </authorList>
    </citation>
    <scope>NUCLEOTIDE SEQUENCE [LARGE SCALE GENOMIC DNA]</scope>
    <source>
        <strain evidence="3">AL3</strain>
        <tissue evidence="3">Liver</tissue>
    </source>
</reference>
<evidence type="ECO:0000313" key="4">
    <source>
        <dbReference type="Proteomes" id="UP001608902"/>
    </source>
</evidence>
<sequence>MEVDSKAEEKRKSVYIADYYSIRCCHVPEVQPLCDRHVDGILSKNSEESFAQADAHLKVEGDNSSTLPSEKMMEDTRMVVDVSALETREERQQNKAARTGMAYLLQQLRSGCADTSEVDGENPKTVSESKRTTMKRSAEVTNEEFNKKVRISVNYNFSNPTLVFTETNAFANAVATFGFSLNSEMNNYIKCCKWSFDGGFIATSSQDRNLRIFALREDRLSLELGPVVALGDLIYDVCWHPSALFVAATSKDHPIHIWNAEGQRIHSCRGINHLDELTSAFSLCFSLDGHRLYGGYKSSIRIFDLNASHQKPTEVPTWTKACGGQKGIISCIAMSPAMQGVYAAACYGKQVGLYSNLSPSVECVFETPSSAVTHMAYSADGNRLFTGGRNDESIHCWDLRYPGVIVSSLQRPNTTNQRVYFQIDSSSRFIISGSTAGDLYVFELSPAAKQIVQPSYKIKAHQSALTGVSLHPDLPLIATCSGQRIFPSVLLDDEEEPGDPLNVCSEDSKISLMDNSLKLWRF</sequence>
<name>A0ABD6EII4_9BILA</name>
<dbReference type="PANTHER" id="PTHR13211">
    <property type="entry name" value="TELOMERASE CAJAL BODY PROTEIN 1"/>
    <property type="match status" value="1"/>
</dbReference>
<comment type="caution">
    <text evidence="3">The sequence shown here is derived from an EMBL/GenBank/DDBJ whole genome shotgun (WGS) entry which is preliminary data.</text>
</comment>
<evidence type="ECO:0000313" key="3">
    <source>
        <dbReference type="EMBL" id="MFH4976110.1"/>
    </source>
</evidence>
<proteinExistence type="inferred from homology"/>
<dbReference type="EMBL" id="JBGFUD010001320">
    <property type="protein sequence ID" value="MFH4976110.1"/>
    <property type="molecule type" value="Genomic_DNA"/>
</dbReference>
<gene>
    <name evidence="3" type="ORF">AB6A40_002819</name>
</gene>
<dbReference type="SUPFAM" id="SSF50978">
    <property type="entry name" value="WD40 repeat-like"/>
    <property type="match status" value="1"/>
</dbReference>
<dbReference type="InterPro" id="IPR036322">
    <property type="entry name" value="WD40_repeat_dom_sf"/>
</dbReference>
<accession>A0ABD6EII4</accession>
<dbReference type="Gene3D" id="2.130.10.10">
    <property type="entry name" value="YVTN repeat-like/Quinoprotein amine dehydrogenase"/>
    <property type="match status" value="1"/>
</dbReference>
<dbReference type="SMART" id="SM00320">
    <property type="entry name" value="WD40"/>
    <property type="match status" value="7"/>
</dbReference>